<organism evidence="2 3">
    <name type="scientific">Longimonas halophila</name>
    <dbReference type="NCBI Taxonomy" id="1469170"/>
    <lineage>
        <taxon>Bacteria</taxon>
        <taxon>Pseudomonadati</taxon>
        <taxon>Rhodothermota</taxon>
        <taxon>Rhodothermia</taxon>
        <taxon>Rhodothermales</taxon>
        <taxon>Salisaetaceae</taxon>
        <taxon>Longimonas</taxon>
    </lineage>
</organism>
<proteinExistence type="predicted"/>
<protein>
    <submittedName>
        <fullName evidence="2">Uncharacterized protein</fullName>
    </submittedName>
</protein>
<dbReference type="EMBL" id="PDEP01000004">
    <property type="protein sequence ID" value="PEN07864.1"/>
    <property type="molecule type" value="Genomic_DNA"/>
</dbReference>
<feature type="compositionally biased region" description="Acidic residues" evidence="1">
    <location>
        <begin position="10"/>
        <end position="22"/>
    </location>
</feature>
<evidence type="ECO:0000256" key="1">
    <source>
        <dbReference type="SAM" id="MobiDB-lite"/>
    </source>
</evidence>
<dbReference type="AlphaFoldDB" id="A0A2H3NMM9"/>
<keyword evidence="3" id="KW-1185">Reference proteome</keyword>
<sequence length="182" mass="21139">MGGCNFLDSSNDEPKEEDEPENEYTFKIDGEEWPTVSPEAEKKVESGQAEDVLSIVFTQSVLEEIHYIQKFTLTIPFDGEGTYSLNPHERETSNGRSREYGGRIYGSDHDVTISFHDPIPDSTNQVTITRYDEERGVIEGTWQGSFARRDYERDEFEHLYRLPDTVHVTDGEFKLYYEDFRD</sequence>
<evidence type="ECO:0000313" key="2">
    <source>
        <dbReference type="EMBL" id="PEN07864.1"/>
    </source>
</evidence>
<name>A0A2H3NMM9_9BACT</name>
<feature type="region of interest" description="Disordered" evidence="1">
    <location>
        <begin position="1"/>
        <end position="44"/>
    </location>
</feature>
<reference evidence="2 3" key="1">
    <citation type="submission" date="2017-10" db="EMBL/GenBank/DDBJ databases">
        <title>Draft genome of Longimonas halophila.</title>
        <authorList>
            <person name="Goh K.M."/>
            <person name="Shamsir M.S."/>
            <person name="Lim S.W."/>
        </authorList>
    </citation>
    <scope>NUCLEOTIDE SEQUENCE [LARGE SCALE GENOMIC DNA]</scope>
    <source>
        <strain evidence="2 3">KCTC 42399</strain>
    </source>
</reference>
<accession>A0A2H3NMM9</accession>
<comment type="caution">
    <text evidence="2">The sequence shown here is derived from an EMBL/GenBank/DDBJ whole genome shotgun (WGS) entry which is preliminary data.</text>
</comment>
<dbReference type="Proteomes" id="UP000221024">
    <property type="component" value="Unassembled WGS sequence"/>
</dbReference>
<gene>
    <name evidence="2" type="ORF">CRI93_05300</name>
</gene>
<evidence type="ECO:0000313" key="3">
    <source>
        <dbReference type="Proteomes" id="UP000221024"/>
    </source>
</evidence>